<sequence length="345" mass="39443">MWRCWPLRSPAHQRYPHSNRKFRTLAFTTTIDICARGVSLPSQLRNTRKTAKRALARIFKNHRLDGVYPLQDDSDSTQLAAPSLRPNRRVTPYSNSLLSSTFSPTHPDVTILSVTSLVTLMLSDICGRFGEQDSVGGPGEWYIAFHSILLQYLLNSLLYFNSTVLRFNSTFGLIRLSPDLDFFINFHVDGLFLYFYFNLFNRLCEIHGCDCIALTWLTTVGVLVLDLKRAWVDLVQAFGCTRWFARHRNYAGPNYASLDIASSELQPQCRNYAALASVLAFVESLSWPDTEIMPVYYQLHPQHRNYAGVVSGHNYARMNRARGRPKRSKSGVRFQLANQTEMKQA</sequence>
<dbReference type="AlphaFoldDB" id="A0AAV9ZZD6"/>
<evidence type="ECO:0000313" key="2">
    <source>
        <dbReference type="Proteomes" id="UP001362999"/>
    </source>
</evidence>
<comment type="caution">
    <text evidence="1">The sequence shown here is derived from an EMBL/GenBank/DDBJ whole genome shotgun (WGS) entry which is preliminary data.</text>
</comment>
<dbReference type="Proteomes" id="UP001362999">
    <property type="component" value="Unassembled WGS sequence"/>
</dbReference>
<name>A0AAV9ZZD6_9AGAR</name>
<reference evidence="1 2" key="1">
    <citation type="journal article" date="2024" name="J Genomics">
        <title>Draft genome sequencing and assembly of Favolaschia claudopus CIRM-BRFM 2984 isolated from oak limbs.</title>
        <authorList>
            <person name="Navarro D."/>
            <person name="Drula E."/>
            <person name="Chaduli D."/>
            <person name="Cazenave R."/>
            <person name="Ahrendt S."/>
            <person name="Wang J."/>
            <person name="Lipzen A."/>
            <person name="Daum C."/>
            <person name="Barry K."/>
            <person name="Grigoriev I.V."/>
            <person name="Favel A."/>
            <person name="Rosso M.N."/>
            <person name="Martin F."/>
        </authorList>
    </citation>
    <scope>NUCLEOTIDE SEQUENCE [LARGE SCALE GENOMIC DNA]</scope>
    <source>
        <strain evidence="1 2">CIRM-BRFM 2984</strain>
    </source>
</reference>
<proteinExistence type="predicted"/>
<evidence type="ECO:0000313" key="1">
    <source>
        <dbReference type="EMBL" id="KAK6996486.1"/>
    </source>
</evidence>
<gene>
    <name evidence="1" type="ORF">R3P38DRAFT_3371087</name>
</gene>
<keyword evidence="2" id="KW-1185">Reference proteome</keyword>
<organism evidence="1 2">
    <name type="scientific">Favolaschia claudopus</name>
    <dbReference type="NCBI Taxonomy" id="2862362"/>
    <lineage>
        <taxon>Eukaryota</taxon>
        <taxon>Fungi</taxon>
        <taxon>Dikarya</taxon>
        <taxon>Basidiomycota</taxon>
        <taxon>Agaricomycotina</taxon>
        <taxon>Agaricomycetes</taxon>
        <taxon>Agaricomycetidae</taxon>
        <taxon>Agaricales</taxon>
        <taxon>Marasmiineae</taxon>
        <taxon>Mycenaceae</taxon>
        <taxon>Favolaschia</taxon>
    </lineage>
</organism>
<dbReference type="EMBL" id="JAWWNJ010000097">
    <property type="protein sequence ID" value="KAK6996486.1"/>
    <property type="molecule type" value="Genomic_DNA"/>
</dbReference>
<protein>
    <submittedName>
        <fullName evidence="1">Uncharacterized protein</fullName>
    </submittedName>
</protein>
<accession>A0AAV9ZZD6</accession>